<dbReference type="InterPro" id="IPR002347">
    <property type="entry name" value="SDR_fam"/>
</dbReference>
<protein>
    <recommendedName>
        <fullName evidence="6">Very-long-chain 3-oxoacyl-CoA reductase-like</fullName>
    </recommendedName>
</protein>
<dbReference type="Pfam" id="PF00106">
    <property type="entry name" value="adh_short"/>
    <property type="match status" value="1"/>
</dbReference>
<organism evidence="4 5">
    <name type="scientific">Dermatophagoides pteronyssinus</name>
    <name type="common">European house dust mite</name>
    <dbReference type="NCBI Taxonomy" id="6956"/>
    <lineage>
        <taxon>Eukaryota</taxon>
        <taxon>Metazoa</taxon>
        <taxon>Ecdysozoa</taxon>
        <taxon>Arthropoda</taxon>
        <taxon>Chelicerata</taxon>
        <taxon>Arachnida</taxon>
        <taxon>Acari</taxon>
        <taxon>Acariformes</taxon>
        <taxon>Sarcoptiformes</taxon>
        <taxon>Astigmata</taxon>
        <taxon>Psoroptidia</taxon>
        <taxon>Analgoidea</taxon>
        <taxon>Pyroglyphidae</taxon>
        <taxon>Dermatophagoidinae</taxon>
        <taxon>Dermatophagoides</taxon>
    </lineage>
</organism>
<dbReference type="Gene3D" id="3.40.50.720">
    <property type="entry name" value="NAD(P)-binding Rossmann-like Domain"/>
    <property type="match status" value="1"/>
</dbReference>
<evidence type="ECO:0000256" key="3">
    <source>
        <dbReference type="RuleBase" id="RU000363"/>
    </source>
</evidence>
<gene>
    <name evidence="4" type="ORF">DERP_014923</name>
</gene>
<keyword evidence="2" id="KW-0560">Oxidoreductase</keyword>
<dbReference type="PRINTS" id="PR00080">
    <property type="entry name" value="SDRFAMILY"/>
</dbReference>
<proteinExistence type="inferred from homology"/>
<dbReference type="SUPFAM" id="SSF51735">
    <property type="entry name" value="NAD(P)-binding Rossmann-fold domains"/>
    <property type="match status" value="1"/>
</dbReference>
<evidence type="ECO:0008006" key="6">
    <source>
        <dbReference type="Google" id="ProtNLM"/>
    </source>
</evidence>
<dbReference type="PANTHER" id="PTHR43899:SF13">
    <property type="entry name" value="RH59310P"/>
    <property type="match status" value="1"/>
</dbReference>
<sequence>MANINTDNDTINSSNISSSSPLLSINLTRLDNLFNIGRNYSMIIDQYDDEQQQLQQQQQQQSSSIIITNDDDQQECPFYPPQCPLIFGNMVKWNGGPNTWAIITGATDGLGLAYAKAMAEKSRNQEKLDKVKQEILKQYQSCTDIRTLVVDFTQGHDSYDYIGEQIRSLPGSVHVLINNVGMSYKYPEYFTRILDGNKFITNIMNCNMVSVVRMTYLVLPLMEKQKSGIILNISSFSALFPSPLLTLYSASKIFMDYFSRGLYWEYRHRGIIIQSVVPYYVTTNMIRNPGVSFMIPNPDTFVRSALKTVGHEIRTYGFITHRILAFVREWNRFFIGFNFSTRLATRSLSNARKRCYQRKGLDHHV</sequence>
<evidence type="ECO:0000313" key="4">
    <source>
        <dbReference type="EMBL" id="KAH9427022.1"/>
    </source>
</evidence>
<accession>A0ABQ8JWT2</accession>
<dbReference type="CDD" id="cd05356">
    <property type="entry name" value="17beta-HSD1_like_SDR_c"/>
    <property type="match status" value="1"/>
</dbReference>
<reference evidence="4 5" key="2">
    <citation type="journal article" date="2022" name="Mol. Biol. Evol.">
        <title>Comparative Genomics Reveals Insights into the Divergent Evolution of Astigmatic Mites and Household Pest Adaptations.</title>
        <authorList>
            <person name="Xiong Q."/>
            <person name="Wan A.T."/>
            <person name="Liu X."/>
            <person name="Fung C.S."/>
            <person name="Xiao X."/>
            <person name="Malainual N."/>
            <person name="Hou J."/>
            <person name="Wang L."/>
            <person name="Wang M."/>
            <person name="Yang K.Y."/>
            <person name="Cui Y."/>
            <person name="Leung E.L."/>
            <person name="Nong W."/>
            <person name="Shin S.K."/>
            <person name="Au S.W."/>
            <person name="Jeong K.Y."/>
            <person name="Chew F.T."/>
            <person name="Hui J.H."/>
            <person name="Leung T.F."/>
            <person name="Tungtrongchitr A."/>
            <person name="Zhong N."/>
            <person name="Liu Z."/>
            <person name="Tsui S.K."/>
        </authorList>
    </citation>
    <scope>NUCLEOTIDE SEQUENCE [LARGE SCALE GENOMIC DNA]</scope>
    <source>
        <strain evidence="4">Derp</strain>
    </source>
</reference>
<evidence type="ECO:0000256" key="1">
    <source>
        <dbReference type="ARBA" id="ARBA00006484"/>
    </source>
</evidence>
<evidence type="ECO:0000313" key="5">
    <source>
        <dbReference type="Proteomes" id="UP000887458"/>
    </source>
</evidence>
<dbReference type="EMBL" id="NJHN03000002">
    <property type="protein sequence ID" value="KAH9427022.1"/>
    <property type="molecule type" value="Genomic_DNA"/>
</dbReference>
<dbReference type="PRINTS" id="PR00081">
    <property type="entry name" value="GDHRDH"/>
</dbReference>
<dbReference type="InterPro" id="IPR051019">
    <property type="entry name" value="VLCFA-Steroid_DH"/>
</dbReference>
<reference evidence="4 5" key="1">
    <citation type="journal article" date="2018" name="J. Allergy Clin. Immunol.">
        <title>High-quality assembly of Dermatophagoides pteronyssinus genome and transcriptome reveals a wide range of novel allergens.</title>
        <authorList>
            <person name="Liu X.Y."/>
            <person name="Yang K.Y."/>
            <person name="Wang M.Q."/>
            <person name="Kwok J.S."/>
            <person name="Zeng X."/>
            <person name="Yang Z."/>
            <person name="Xiao X.J."/>
            <person name="Lau C.P."/>
            <person name="Li Y."/>
            <person name="Huang Z.M."/>
            <person name="Ba J.G."/>
            <person name="Yim A.K."/>
            <person name="Ouyang C.Y."/>
            <person name="Ngai S.M."/>
            <person name="Chan T.F."/>
            <person name="Leung E.L."/>
            <person name="Liu L."/>
            <person name="Liu Z.G."/>
            <person name="Tsui S.K."/>
        </authorList>
    </citation>
    <scope>NUCLEOTIDE SEQUENCE [LARGE SCALE GENOMIC DNA]</scope>
    <source>
        <strain evidence="4">Derp</strain>
    </source>
</reference>
<dbReference type="Proteomes" id="UP000887458">
    <property type="component" value="Unassembled WGS sequence"/>
</dbReference>
<comment type="caution">
    <text evidence="4">The sequence shown here is derived from an EMBL/GenBank/DDBJ whole genome shotgun (WGS) entry which is preliminary data.</text>
</comment>
<name>A0ABQ8JWT2_DERPT</name>
<evidence type="ECO:0000256" key="2">
    <source>
        <dbReference type="ARBA" id="ARBA00023002"/>
    </source>
</evidence>
<comment type="similarity">
    <text evidence="1 3">Belongs to the short-chain dehydrogenases/reductases (SDR) family.</text>
</comment>
<dbReference type="InterPro" id="IPR036291">
    <property type="entry name" value="NAD(P)-bd_dom_sf"/>
</dbReference>
<keyword evidence="5" id="KW-1185">Reference proteome</keyword>
<dbReference type="PANTHER" id="PTHR43899">
    <property type="entry name" value="RH59310P"/>
    <property type="match status" value="1"/>
</dbReference>